<name>A0A1R4LTA3_VIBR1</name>
<keyword evidence="1" id="KW-1133">Transmembrane helix</keyword>
<feature type="transmembrane region" description="Helical" evidence="1">
    <location>
        <begin position="20"/>
        <end position="40"/>
    </location>
</feature>
<dbReference type="Proteomes" id="UP000188276">
    <property type="component" value="Unassembled WGS sequence"/>
</dbReference>
<evidence type="ECO:0000313" key="2">
    <source>
        <dbReference type="EMBL" id="SJN59832.1"/>
    </source>
</evidence>
<evidence type="ECO:0000313" key="3">
    <source>
        <dbReference type="Proteomes" id="UP000188276"/>
    </source>
</evidence>
<dbReference type="OrthoDB" id="7066915at2"/>
<keyword evidence="1" id="KW-0812">Transmembrane</keyword>
<organism evidence="2 3">
    <name type="scientific">Vibrio ruber (strain DSM 16370 / JCM 11486 / BCRC 17186 / CECT 7878 / LMG 23124 / VR1)</name>
    <dbReference type="NCBI Taxonomy" id="1123498"/>
    <lineage>
        <taxon>Bacteria</taxon>
        <taxon>Pseudomonadati</taxon>
        <taxon>Pseudomonadota</taxon>
        <taxon>Gammaproteobacteria</taxon>
        <taxon>Vibrionales</taxon>
        <taxon>Vibrionaceae</taxon>
        <taxon>Vibrio</taxon>
    </lineage>
</organism>
<feature type="transmembrane region" description="Helical" evidence="1">
    <location>
        <begin position="47"/>
        <end position="65"/>
    </location>
</feature>
<accession>A0A1R4LTA3</accession>
<keyword evidence="1" id="KW-0472">Membrane</keyword>
<keyword evidence="3" id="KW-1185">Reference proteome</keyword>
<evidence type="ECO:0000256" key="1">
    <source>
        <dbReference type="SAM" id="Phobius"/>
    </source>
</evidence>
<feature type="transmembrane region" description="Helical" evidence="1">
    <location>
        <begin position="77"/>
        <end position="98"/>
    </location>
</feature>
<reference evidence="3" key="1">
    <citation type="submission" date="2017-02" db="EMBL/GenBank/DDBJ databases">
        <authorList>
            <person name="Rodrigo-Torres L."/>
            <person name="Arahal R.D."/>
            <person name="Lucena T."/>
        </authorList>
    </citation>
    <scope>NUCLEOTIDE SEQUENCE [LARGE SCALE GENOMIC DNA]</scope>
    <source>
        <strain evidence="3">CECT 7878</strain>
    </source>
</reference>
<sequence>MMWVFLPLMIVPFRWKSLNTSQWLFTAYYLSYAITFAYFYHQPLSPYLGSFYLGIPAIGYVSFLFPNLQNYYPESAVRMLSIMGLSMAFVVLLYSLLINNGTWR</sequence>
<gene>
    <name evidence="2" type="ORF">VR7878_03731</name>
</gene>
<protein>
    <submittedName>
        <fullName evidence="2">Uncharacterized protein</fullName>
    </submittedName>
</protein>
<dbReference type="STRING" id="1123498.VR7878_03731"/>
<dbReference type="AlphaFoldDB" id="A0A1R4LTA3"/>
<dbReference type="RefSeq" id="WP_139344157.1">
    <property type="nucleotide sequence ID" value="NZ_FULE01000063.1"/>
</dbReference>
<proteinExistence type="predicted"/>
<dbReference type="EMBL" id="FULE01000063">
    <property type="protein sequence ID" value="SJN59832.1"/>
    <property type="molecule type" value="Genomic_DNA"/>
</dbReference>